<sequence>MKLSMFVCYAAGIATFWSGSAGAASRFEVTFYGWPDNDPPGNAISDPVIHQGAGGTGTSDDPITVAVRQGRFQPGTRMYLPALRKYLIVEDTCASCESDQIDIWMESDGRFDEQVVACEEAWTPDGPLEVEIDPPQGRPVSTTPFFDKNSGRCNR</sequence>
<evidence type="ECO:0008006" key="5">
    <source>
        <dbReference type="Google" id="ProtNLM"/>
    </source>
</evidence>
<reference evidence="3 4" key="1">
    <citation type="submission" date="2023-01" db="EMBL/GenBank/DDBJ databases">
        <title>Minimal conservation of predation-associated metabolite biosynthetic gene clusters underscores biosynthetic potential of Myxococcota including descriptions for ten novel species: Archangium lansinium sp. nov., Myxococcus landrumus sp. nov., Nannocystis bai.</title>
        <authorList>
            <person name="Ahearne A."/>
            <person name="Stevens C."/>
            <person name="Dowd S."/>
        </authorList>
    </citation>
    <scope>NUCLEOTIDE SEQUENCE [LARGE SCALE GENOMIC DNA]</scope>
    <source>
        <strain evidence="3 4">WIWO2</strain>
    </source>
</reference>
<name>A0ABT5CD93_9BACT</name>
<organism evidence="3 4">
    <name type="scientific">Sorangium atrum</name>
    <dbReference type="NCBI Taxonomy" id="2995308"/>
    <lineage>
        <taxon>Bacteria</taxon>
        <taxon>Pseudomonadati</taxon>
        <taxon>Myxococcota</taxon>
        <taxon>Polyangia</taxon>
        <taxon>Polyangiales</taxon>
        <taxon>Polyangiaceae</taxon>
        <taxon>Sorangium</taxon>
    </lineage>
</organism>
<keyword evidence="4" id="KW-1185">Reference proteome</keyword>
<evidence type="ECO:0000313" key="4">
    <source>
        <dbReference type="Proteomes" id="UP001217485"/>
    </source>
</evidence>
<feature type="region of interest" description="Disordered" evidence="1">
    <location>
        <begin position="125"/>
        <end position="155"/>
    </location>
</feature>
<dbReference type="RefSeq" id="WP_272102535.1">
    <property type="nucleotide sequence ID" value="NZ_JAQNDK010000005.1"/>
</dbReference>
<evidence type="ECO:0000256" key="1">
    <source>
        <dbReference type="SAM" id="MobiDB-lite"/>
    </source>
</evidence>
<proteinExistence type="predicted"/>
<protein>
    <recommendedName>
        <fullName evidence="5">Lipoprotein</fullName>
    </recommendedName>
</protein>
<evidence type="ECO:0000313" key="3">
    <source>
        <dbReference type="EMBL" id="MDC0684409.1"/>
    </source>
</evidence>
<accession>A0ABT5CD93</accession>
<keyword evidence="2" id="KW-0732">Signal</keyword>
<evidence type="ECO:0000256" key="2">
    <source>
        <dbReference type="SAM" id="SignalP"/>
    </source>
</evidence>
<dbReference type="Proteomes" id="UP001217485">
    <property type="component" value="Unassembled WGS sequence"/>
</dbReference>
<gene>
    <name evidence="3" type="ORF">POL72_42195</name>
</gene>
<comment type="caution">
    <text evidence="3">The sequence shown here is derived from an EMBL/GenBank/DDBJ whole genome shotgun (WGS) entry which is preliminary data.</text>
</comment>
<dbReference type="EMBL" id="JAQNDK010000005">
    <property type="protein sequence ID" value="MDC0684409.1"/>
    <property type="molecule type" value="Genomic_DNA"/>
</dbReference>
<feature type="chain" id="PRO_5045800496" description="Lipoprotein" evidence="2">
    <location>
        <begin position="24"/>
        <end position="155"/>
    </location>
</feature>
<feature type="signal peptide" evidence="2">
    <location>
        <begin position="1"/>
        <end position="23"/>
    </location>
</feature>